<proteinExistence type="inferred from homology"/>
<dbReference type="EMBL" id="HG994594">
    <property type="protein sequence ID" value="CAF2862730.1"/>
    <property type="molecule type" value="Genomic_DNA"/>
</dbReference>
<dbReference type="GO" id="GO:0005507">
    <property type="term" value="F:copper ion binding"/>
    <property type="evidence" value="ECO:0007669"/>
    <property type="project" value="TreeGrafter"/>
</dbReference>
<accession>A0A7R8CM87</accession>
<dbReference type="OrthoDB" id="2017693at2759"/>
<organism evidence="2 3">
    <name type="scientific">Lepeophtheirus salmonis</name>
    <name type="common">Salmon louse</name>
    <name type="synonym">Caligus salmonis</name>
    <dbReference type="NCBI Taxonomy" id="72036"/>
    <lineage>
        <taxon>Eukaryota</taxon>
        <taxon>Metazoa</taxon>
        <taxon>Ecdysozoa</taxon>
        <taxon>Arthropoda</taxon>
        <taxon>Crustacea</taxon>
        <taxon>Multicrustacea</taxon>
        <taxon>Hexanauplia</taxon>
        <taxon>Copepoda</taxon>
        <taxon>Siphonostomatoida</taxon>
        <taxon>Caligidae</taxon>
        <taxon>Lepeophtheirus</taxon>
    </lineage>
</organism>
<evidence type="ECO:0000313" key="3">
    <source>
        <dbReference type="Proteomes" id="UP000675881"/>
    </source>
</evidence>
<dbReference type="PANTHER" id="PTHR23419:SF8">
    <property type="entry name" value="FI09726P"/>
    <property type="match status" value="1"/>
</dbReference>
<sequence>MSQIVQVISFVDIADCSKLIFCVISYNEEKPLLLIKKCGLIPFEYLSWILLRFSPNNFSSFSRVIQLLDPRYLVHEMTLAIQVGYYRRIMSGGGDYRAVFVTTPTKEVADKLAHGIILSRLAACVNILPGVHSVYEWEEKIGELTDWVNKNHPYDVPEVIALPIEGGSKSYLNWIGEVLQKKTFFVNLKNQPKKNGEKNLREVIQLIQESIQLTPKILKNDDDNIQYC</sequence>
<comment type="similarity">
    <text evidence="1">Belongs to the CutA family.</text>
</comment>
<dbReference type="InterPro" id="IPR004323">
    <property type="entry name" value="Ion_tolerance_CutA"/>
</dbReference>
<dbReference type="GO" id="GO:0010038">
    <property type="term" value="P:response to metal ion"/>
    <property type="evidence" value="ECO:0007669"/>
    <property type="project" value="InterPro"/>
</dbReference>
<dbReference type="Proteomes" id="UP000675881">
    <property type="component" value="Chromosome 15"/>
</dbReference>
<evidence type="ECO:0000256" key="1">
    <source>
        <dbReference type="ARBA" id="ARBA00010169"/>
    </source>
</evidence>
<dbReference type="PANTHER" id="PTHR23419">
    <property type="entry name" value="DIVALENT CATION TOLERANCE CUTA-RELATED"/>
    <property type="match status" value="1"/>
</dbReference>
<dbReference type="Pfam" id="PF03091">
    <property type="entry name" value="CutA1"/>
    <property type="match status" value="1"/>
</dbReference>
<dbReference type="SUPFAM" id="SSF54913">
    <property type="entry name" value="GlnB-like"/>
    <property type="match status" value="1"/>
</dbReference>
<dbReference type="InterPro" id="IPR011322">
    <property type="entry name" value="N-reg_PII-like_a/b"/>
</dbReference>
<gene>
    <name evidence="2" type="ORF">LSAA_5890</name>
</gene>
<name>A0A7R8CM87_LEPSM</name>
<dbReference type="InterPro" id="IPR015867">
    <property type="entry name" value="N-reg_PII/ATP_PRibTrfase_C"/>
</dbReference>
<protein>
    <submittedName>
        <fullName evidence="2">CutA</fullName>
    </submittedName>
</protein>
<reference evidence="2" key="1">
    <citation type="submission" date="2021-02" db="EMBL/GenBank/DDBJ databases">
        <authorList>
            <person name="Bekaert M."/>
        </authorList>
    </citation>
    <scope>NUCLEOTIDE SEQUENCE</scope>
    <source>
        <strain evidence="2">IoA-00</strain>
    </source>
</reference>
<dbReference type="AlphaFoldDB" id="A0A7R8CM87"/>
<dbReference type="Gene3D" id="3.30.70.120">
    <property type="match status" value="2"/>
</dbReference>
<evidence type="ECO:0000313" key="2">
    <source>
        <dbReference type="EMBL" id="CAF2862730.1"/>
    </source>
</evidence>
<keyword evidence="3" id="KW-1185">Reference proteome</keyword>